<evidence type="ECO:0000256" key="2">
    <source>
        <dbReference type="SAM" id="SignalP"/>
    </source>
</evidence>
<comment type="caution">
    <text evidence="3">The sequence shown here is derived from an EMBL/GenBank/DDBJ whole genome shotgun (WGS) entry which is preliminary data.</text>
</comment>
<feature type="chain" id="PRO_5024419368" description="EGF-like domain-containing protein" evidence="2">
    <location>
        <begin position="21"/>
        <end position="231"/>
    </location>
</feature>
<keyword evidence="2" id="KW-0732">Signal</keyword>
<keyword evidence="4" id="KW-1185">Reference proteome</keyword>
<organism evidence="3 4">
    <name type="scientific">Armadillidium nasatum</name>
    <dbReference type="NCBI Taxonomy" id="96803"/>
    <lineage>
        <taxon>Eukaryota</taxon>
        <taxon>Metazoa</taxon>
        <taxon>Ecdysozoa</taxon>
        <taxon>Arthropoda</taxon>
        <taxon>Crustacea</taxon>
        <taxon>Multicrustacea</taxon>
        <taxon>Malacostraca</taxon>
        <taxon>Eumalacostraca</taxon>
        <taxon>Peracarida</taxon>
        <taxon>Isopoda</taxon>
        <taxon>Oniscidea</taxon>
        <taxon>Crinocheta</taxon>
        <taxon>Armadillidiidae</taxon>
        <taxon>Armadillidium</taxon>
    </lineage>
</organism>
<gene>
    <name evidence="3" type="ORF">Anas_03961</name>
</gene>
<reference evidence="3 4" key="1">
    <citation type="journal article" date="2019" name="PLoS Biol.">
        <title>Sex chromosomes control vertical transmission of feminizing Wolbachia symbionts in an isopod.</title>
        <authorList>
            <person name="Becking T."/>
            <person name="Chebbi M.A."/>
            <person name="Giraud I."/>
            <person name="Moumen B."/>
            <person name="Laverre T."/>
            <person name="Caubet Y."/>
            <person name="Peccoud J."/>
            <person name="Gilbert C."/>
            <person name="Cordaux R."/>
        </authorList>
    </citation>
    <scope>NUCLEOTIDE SEQUENCE [LARGE SCALE GENOMIC DNA]</scope>
    <source>
        <strain evidence="3">ANa2</strain>
        <tissue evidence="3">Whole body excluding digestive tract and cuticle</tissue>
    </source>
</reference>
<protein>
    <recommendedName>
        <fullName evidence="5">EGF-like domain-containing protein</fullName>
    </recommendedName>
</protein>
<name>A0A5N5TLD7_9CRUS</name>
<feature type="region of interest" description="Disordered" evidence="1">
    <location>
        <begin position="132"/>
        <end position="156"/>
    </location>
</feature>
<dbReference type="OrthoDB" id="10454376at2759"/>
<proteinExistence type="predicted"/>
<dbReference type="EMBL" id="SEYY01000565">
    <property type="protein sequence ID" value="KAB7506978.1"/>
    <property type="molecule type" value="Genomic_DNA"/>
</dbReference>
<feature type="region of interest" description="Disordered" evidence="1">
    <location>
        <begin position="168"/>
        <end position="190"/>
    </location>
</feature>
<dbReference type="AlphaFoldDB" id="A0A5N5TLD7"/>
<feature type="compositionally biased region" description="Polar residues" evidence="1">
    <location>
        <begin position="168"/>
        <end position="177"/>
    </location>
</feature>
<dbReference type="Proteomes" id="UP000326759">
    <property type="component" value="Unassembled WGS sequence"/>
</dbReference>
<sequence>MRILVPLLVLFTLLLPTFEGKNNDNDPANNNRHYTLQRNELGEQQIPKKGSTDAPKFPPITTNSQTTKKKNLKALQREQKLKEQRQVLLTLKEQLKKEEIPTEFLDKFLKEGSKTRAKIFERLIKKAKKKIAKSVKKKNKRKRRRRGNKGVKEAKEVNLFSGKNIPSIKSLTGGNSRSRVRGSLNPCPTGQSRVRGRCRCPYLSSWDPAREVCECIYGTFRHRSGNCRTHF</sequence>
<feature type="region of interest" description="Disordered" evidence="1">
    <location>
        <begin position="42"/>
        <end position="69"/>
    </location>
</feature>
<evidence type="ECO:0000256" key="1">
    <source>
        <dbReference type="SAM" id="MobiDB-lite"/>
    </source>
</evidence>
<accession>A0A5N5TLD7</accession>
<feature type="signal peptide" evidence="2">
    <location>
        <begin position="1"/>
        <end position="20"/>
    </location>
</feature>
<evidence type="ECO:0000313" key="4">
    <source>
        <dbReference type="Proteomes" id="UP000326759"/>
    </source>
</evidence>
<evidence type="ECO:0000313" key="3">
    <source>
        <dbReference type="EMBL" id="KAB7506978.1"/>
    </source>
</evidence>
<evidence type="ECO:0008006" key="5">
    <source>
        <dbReference type="Google" id="ProtNLM"/>
    </source>
</evidence>
<feature type="compositionally biased region" description="Basic residues" evidence="1">
    <location>
        <begin position="132"/>
        <end position="149"/>
    </location>
</feature>